<protein>
    <recommendedName>
        <fullName evidence="4">Protein FAR1-RELATED SEQUENCE</fullName>
    </recommendedName>
</protein>
<organism evidence="2 3">
    <name type="scientific">Stylosanthes scabra</name>
    <dbReference type="NCBI Taxonomy" id="79078"/>
    <lineage>
        <taxon>Eukaryota</taxon>
        <taxon>Viridiplantae</taxon>
        <taxon>Streptophyta</taxon>
        <taxon>Embryophyta</taxon>
        <taxon>Tracheophyta</taxon>
        <taxon>Spermatophyta</taxon>
        <taxon>Magnoliopsida</taxon>
        <taxon>eudicotyledons</taxon>
        <taxon>Gunneridae</taxon>
        <taxon>Pentapetalae</taxon>
        <taxon>rosids</taxon>
        <taxon>fabids</taxon>
        <taxon>Fabales</taxon>
        <taxon>Fabaceae</taxon>
        <taxon>Papilionoideae</taxon>
        <taxon>50 kb inversion clade</taxon>
        <taxon>dalbergioids sensu lato</taxon>
        <taxon>Dalbergieae</taxon>
        <taxon>Pterocarpus clade</taxon>
        <taxon>Stylosanthes</taxon>
    </lineage>
</organism>
<feature type="region of interest" description="Disordered" evidence="1">
    <location>
        <begin position="71"/>
        <end position="101"/>
    </location>
</feature>
<reference evidence="2 3" key="1">
    <citation type="journal article" date="2023" name="Plants (Basel)">
        <title>Bridging the Gap: Combining Genomics and Transcriptomics Approaches to Understand Stylosanthes scabra, an Orphan Legume from the Brazilian Caatinga.</title>
        <authorList>
            <person name="Ferreira-Neto J.R.C."/>
            <person name="da Silva M.D."/>
            <person name="Binneck E."/>
            <person name="de Melo N.F."/>
            <person name="da Silva R.H."/>
            <person name="de Melo A.L.T.M."/>
            <person name="Pandolfi V."/>
            <person name="Bustamante F.O."/>
            <person name="Brasileiro-Vidal A.C."/>
            <person name="Benko-Iseppon A.M."/>
        </authorList>
    </citation>
    <scope>NUCLEOTIDE SEQUENCE [LARGE SCALE GENOMIC DNA]</scope>
    <source>
        <tissue evidence="2">Leaves</tissue>
    </source>
</reference>
<keyword evidence="3" id="KW-1185">Reference proteome</keyword>
<evidence type="ECO:0000256" key="1">
    <source>
        <dbReference type="SAM" id="MobiDB-lite"/>
    </source>
</evidence>
<evidence type="ECO:0000313" key="2">
    <source>
        <dbReference type="EMBL" id="MED6204128.1"/>
    </source>
</evidence>
<comment type="caution">
    <text evidence="2">The sequence shown here is derived from an EMBL/GenBank/DDBJ whole genome shotgun (WGS) entry which is preliminary data.</text>
</comment>
<evidence type="ECO:0000313" key="3">
    <source>
        <dbReference type="Proteomes" id="UP001341840"/>
    </source>
</evidence>
<proteinExistence type="predicted"/>
<evidence type="ECO:0008006" key="4">
    <source>
        <dbReference type="Google" id="ProtNLM"/>
    </source>
</evidence>
<name>A0ABU6Y5X8_9FABA</name>
<gene>
    <name evidence="2" type="ORF">PIB30_006194</name>
</gene>
<sequence>MPIPSHHSWSVRRLPWRTIFATSHFRRAVLLPFCSAGQPLSWLLHANIVVCVGASIMGVVESIGEFGSQNVNAGEEVKDDDAEPMGGGARERESGDSEVMEGMMPEEVLKRVFTNDEEAYEVYKEFGKYHGFGVRKGDCKRDEFGNVTSRRFF</sequence>
<accession>A0ABU6Y5X8</accession>
<dbReference type="Proteomes" id="UP001341840">
    <property type="component" value="Unassembled WGS sequence"/>
</dbReference>
<dbReference type="EMBL" id="JASCZI010241668">
    <property type="protein sequence ID" value="MED6204128.1"/>
    <property type="molecule type" value="Genomic_DNA"/>
</dbReference>